<evidence type="ECO:0000259" key="1">
    <source>
        <dbReference type="Pfam" id="PF01323"/>
    </source>
</evidence>
<gene>
    <name evidence="2" type="ORF">ACFQVC_39560</name>
</gene>
<name>A0ABW2JXU0_9ACTN</name>
<dbReference type="RefSeq" id="WP_381840552.1">
    <property type="nucleotide sequence ID" value="NZ_JBHTCF010000031.1"/>
</dbReference>
<evidence type="ECO:0000313" key="3">
    <source>
        <dbReference type="Proteomes" id="UP001596523"/>
    </source>
</evidence>
<keyword evidence="3" id="KW-1185">Reference proteome</keyword>
<accession>A0ABW2JXU0</accession>
<feature type="domain" description="DSBA-like thioredoxin" evidence="1">
    <location>
        <begin position="3"/>
        <end position="205"/>
    </location>
</feature>
<proteinExistence type="predicted"/>
<dbReference type="Gene3D" id="3.40.30.10">
    <property type="entry name" value="Glutaredoxin"/>
    <property type="match status" value="1"/>
</dbReference>
<dbReference type="InterPro" id="IPR036249">
    <property type="entry name" value="Thioredoxin-like_sf"/>
</dbReference>
<protein>
    <submittedName>
        <fullName evidence="2">DsbA family oxidoreductase</fullName>
    </submittedName>
</protein>
<dbReference type="PANTHER" id="PTHR13887:SF41">
    <property type="entry name" value="THIOREDOXIN SUPERFAMILY PROTEIN"/>
    <property type="match status" value="1"/>
</dbReference>
<dbReference type="EMBL" id="JBHTCF010000031">
    <property type="protein sequence ID" value="MFC7310297.1"/>
    <property type="molecule type" value="Genomic_DNA"/>
</dbReference>
<organism evidence="2 3">
    <name type="scientific">Streptomyces monticola</name>
    <dbReference type="NCBI Taxonomy" id="2666263"/>
    <lineage>
        <taxon>Bacteria</taxon>
        <taxon>Bacillati</taxon>
        <taxon>Actinomycetota</taxon>
        <taxon>Actinomycetes</taxon>
        <taxon>Kitasatosporales</taxon>
        <taxon>Streptomycetaceae</taxon>
        <taxon>Streptomyces</taxon>
    </lineage>
</organism>
<dbReference type="CDD" id="cd03024">
    <property type="entry name" value="DsbA_FrnE"/>
    <property type="match status" value="1"/>
</dbReference>
<reference evidence="3" key="1">
    <citation type="journal article" date="2019" name="Int. J. Syst. Evol. Microbiol.">
        <title>The Global Catalogue of Microorganisms (GCM) 10K type strain sequencing project: providing services to taxonomists for standard genome sequencing and annotation.</title>
        <authorList>
            <consortium name="The Broad Institute Genomics Platform"/>
            <consortium name="The Broad Institute Genome Sequencing Center for Infectious Disease"/>
            <person name="Wu L."/>
            <person name="Ma J."/>
        </authorList>
    </citation>
    <scope>NUCLEOTIDE SEQUENCE [LARGE SCALE GENOMIC DNA]</scope>
    <source>
        <strain evidence="3">SYNS20</strain>
    </source>
</reference>
<dbReference type="Proteomes" id="UP001596523">
    <property type="component" value="Unassembled WGS sequence"/>
</dbReference>
<comment type="caution">
    <text evidence="2">The sequence shown here is derived from an EMBL/GenBank/DDBJ whole genome shotgun (WGS) entry which is preliminary data.</text>
</comment>
<dbReference type="SUPFAM" id="SSF52833">
    <property type="entry name" value="Thioredoxin-like"/>
    <property type="match status" value="1"/>
</dbReference>
<evidence type="ECO:0000313" key="2">
    <source>
        <dbReference type="EMBL" id="MFC7310297.1"/>
    </source>
</evidence>
<dbReference type="InterPro" id="IPR001853">
    <property type="entry name" value="DSBA-like_thioredoxin_dom"/>
</dbReference>
<sequence>MRVEIWSDLTCPWCYVGHARFEQALAAFPHREHVEVVHRSYELEPDRAKDDVEPLVPMLVETQGMSEAQAQEHEDTLLRLSTAEGLPYVMGRDHGATFDLHRLLHFGKEQGRQGELMRRLMRANFGEERSVFDDDERLVALAVEAGLDGDAARAMLADPQAYADDVRADEREAARLGATGVPFFVLDRRLGVAGAQPTEAFTEVLEKAWADAAGGAAGQA</sequence>
<dbReference type="Pfam" id="PF01323">
    <property type="entry name" value="DSBA"/>
    <property type="match status" value="1"/>
</dbReference>
<dbReference type="PANTHER" id="PTHR13887">
    <property type="entry name" value="GLUTATHIONE S-TRANSFERASE KAPPA"/>
    <property type="match status" value="1"/>
</dbReference>